<dbReference type="EMBL" id="JH651384">
    <property type="protein sequence ID" value="EIJ36329.1"/>
    <property type="molecule type" value="Genomic_DNA"/>
</dbReference>
<feature type="domain" description="Glucose-6-phosphate dehydrogenase assembly protein OpcA N-terminal" evidence="1">
    <location>
        <begin position="71"/>
        <end position="186"/>
    </location>
</feature>
<evidence type="ECO:0000313" key="3">
    <source>
        <dbReference type="EMBL" id="EIJ36329.1"/>
    </source>
</evidence>
<dbReference type="InterPro" id="IPR046802">
    <property type="entry name" value="OpcA_G6PD_C"/>
</dbReference>
<dbReference type="AlphaFoldDB" id="A0A656HM04"/>
<accession>A0A656HM04</accession>
<protein>
    <submittedName>
        <fullName evidence="3">Glucose-6-phosphate dehydrogenase subunit</fullName>
    </submittedName>
</protein>
<dbReference type="Pfam" id="PF10128">
    <property type="entry name" value="OpcA_G6PD_assem"/>
    <property type="match status" value="1"/>
</dbReference>
<evidence type="ECO:0000313" key="4">
    <source>
        <dbReference type="Proteomes" id="UP000005317"/>
    </source>
</evidence>
<dbReference type="InterPro" id="IPR046801">
    <property type="entry name" value="OpcA_G6PD_N"/>
</dbReference>
<gene>
    <name evidence="3" type="ORF">Thini_3828</name>
</gene>
<name>A0A656HM04_THINJ</name>
<feature type="domain" description="Glucose-6-phosphate dehydrogenase assembly protein OpcA C-terminal" evidence="2">
    <location>
        <begin position="199"/>
        <end position="363"/>
    </location>
</feature>
<dbReference type="PANTHER" id="PTHR38658">
    <property type="entry name" value="OXPP CYCLE PROTEIN OPCA-RELATED"/>
    <property type="match status" value="1"/>
</dbReference>
<dbReference type="InterPro" id="IPR004555">
    <property type="entry name" value="G6PDH_assembly_OpcA"/>
</dbReference>
<keyword evidence="4" id="KW-1185">Reference proteome</keyword>
<evidence type="ECO:0000259" key="1">
    <source>
        <dbReference type="Pfam" id="PF10128"/>
    </source>
</evidence>
<dbReference type="PANTHER" id="PTHR38658:SF1">
    <property type="entry name" value="OXPP CYCLE PROTEIN OPCA-RELATED"/>
    <property type="match status" value="1"/>
</dbReference>
<sequence>MNEKTRHRLRRVEEKNVRIRHIPRELDAIWAGLQQELGEGQVVTRACMSNLIIYCDDDDQTLEVNEALPRIVSAHPCRVILLTGLGYTGEPGLDVFVSGLYSKLPGGLQVSAELIRVIADSSARKRLAPVARAHLVGDLPTTLWWASHEPAPFLGETFNPLTAMADQIIYDSFGWQSPTKGMQAMSRWVQAQSAEYVIYNLAWRRLKYWRNLLSQVLDPAVQPNALSAVSKLHIEHGPHAVAMSSLLVGWLASLLGWRVEGGKVVAGKQTVWQFSIGNRRVPVTLTRLVEAPPGPSRIDWRWREGSAERRAVFADLGGDRIGVVEVESDIPVRLLHAPAACQADLVSAQMAHRARDRVFERALETGNSMTSVLLG</sequence>
<dbReference type="RefSeq" id="WP_002710205.1">
    <property type="nucleotide sequence ID" value="NZ_JH651384.1"/>
</dbReference>
<dbReference type="OrthoDB" id="128564at2"/>
<proteinExistence type="predicted"/>
<organism evidence="3 4">
    <name type="scientific">Thiothrix nivea (strain ATCC 35100 / DSM 5205 / JP2)</name>
    <dbReference type="NCBI Taxonomy" id="870187"/>
    <lineage>
        <taxon>Bacteria</taxon>
        <taxon>Pseudomonadati</taxon>
        <taxon>Pseudomonadota</taxon>
        <taxon>Gammaproteobacteria</taxon>
        <taxon>Thiotrichales</taxon>
        <taxon>Thiotrichaceae</taxon>
        <taxon>Thiothrix</taxon>
    </lineage>
</organism>
<reference evidence="4" key="1">
    <citation type="journal article" date="2011" name="Stand. Genomic Sci.">
        <title>Genome sequence of the filamentous, gliding Thiothrix nivea neotype strain (JP2(T)).</title>
        <authorList>
            <person name="Lapidus A."/>
            <person name="Nolan M."/>
            <person name="Lucas S."/>
            <person name="Glavina Del Rio T."/>
            <person name="Tice H."/>
            <person name="Cheng J.F."/>
            <person name="Tapia R."/>
            <person name="Han C."/>
            <person name="Goodwin L."/>
            <person name="Pitluck S."/>
            <person name="Liolios K."/>
            <person name="Pagani I."/>
            <person name="Ivanova N."/>
            <person name="Huntemann M."/>
            <person name="Mavromatis K."/>
            <person name="Mikhailova N."/>
            <person name="Pati A."/>
            <person name="Chen A."/>
            <person name="Palaniappan K."/>
            <person name="Land M."/>
            <person name="Brambilla E.M."/>
            <person name="Rohde M."/>
            <person name="Abt B."/>
            <person name="Verbarg S."/>
            <person name="Goker M."/>
            <person name="Bristow J."/>
            <person name="Eisen J.A."/>
            <person name="Markowitz V."/>
            <person name="Hugenholtz P."/>
            <person name="Kyrpides N.C."/>
            <person name="Klenk H.P."/>
            <person name="Woyke T."/>
        </authorList>
    </citation>
    <scope>NUCLEOTIDE SEQUENCE [LARGE SCALE GENOMIC DNA]</scope>
    <source>
        <strain evidence="4">ATCC 35100 / DSM 5205 / JP2</strain>
    </source>
</reference>
<dbReference type="Pfam" id="PF20171">
    <property type="entry name" value="OpcA_G6PD_C"/>
    <property type="match status" value="1"/>
</dbReference>
<evidence type="ECO:0000259" key="2">
    <source>
        <dbReference type="Pfam" id="PF20171"/>
    </source>
</evidence>
<dbReference type="Proteomes" id="UP000005317">
    <property type="component" value="Unassembled WGS sequence"/>
</dbReference>